<dbReference type="Proteomes" id="UP000886725">
    <property type="component" value="Unassembled WGS sequence"/>
</dbReference>
<dbReference type="InterPro" id="IPR036397">
    <property type="entry name" value="RNaseH_sf"/>
</dbReference>
<reference evidence="2" key="2">
    <citation type="journal article" date="2021" name="PeerJ">
        <title>Extensive microbial diversity within the chicken gut microbiome revealed by metagenomics and culture.</title>
        <authorList>
            <person name="Gilroy R."/>
            <person name="Ravi A."/>
            <person name="Getino M."/>
            <person name="Pursley I."/>
            <person name="Horton D.L."/>
            <person name="Alikhan N.F."/>
            <person name="Baker D."/>
            <person name="Gharbi K."/>
            <person name="Hall N."/>
            <person name="Watson M."/>
            <person name="Adriaenssens E.M."/>
            <person name="Foster-Nyarko E."/>
            <person name="Jarju S."/>
            <person name="Secka A."/>
            <person name="Antonio M."/>
            <person name="Oren A."/>
            <person name="Chaudhuri R.R."/>
            <person name="La Ragione R."/>
            <person name="Hildebrand F."/>
            <person name="Pallen M.J."/>
        </authorList>
    </citation>
    <scope>NUCLEOTIDE SEQUENCE</scope>
    <source>
        <strain evidence="2">CHK165-10780</strain>
    </source>
</reference>
<dbReference type="GO" id="GO:0004803">
    <property type="term" value="F:transposase activity"/>
    <property type="evidence" value="ECO:0007669"/>
    <property type="project" value="TreeGrafter"/>
</dbReference>
<dbReference type="EMBL" id="DVFU01000009">
    <property type="protein sequence ID" value="HIQ64175.1"/>
    <property type="molecule type" value="Genomic_DNA"/>
</dbReference>
<dbReference type="PROSITE" id="PS50994">
    <property type="entry name" value="INTEGRASE"/>
    <property type="match status" value="1"/>
</dbReference>
<organism evidence="2 3">
    <name type="scientific">Candidatus Faecenecus gallistercoris</name>
    <dbReference type="NCBI Taxonomy" id="2840793"/>
    <lineage>
        <taxon>Bacteria</taxon>
        <taxon>Bacillati</taxon>
        <taxon>Bacillota</taxon>
        <taxon>Bacillota incertae sedis</taxon>
        <taxon>Candidatus Faecenecus</taxon>
    </lineage>
</organism>
<dbReference type="Gene3D" id="3.30.420.10">
    <property type="entry name" value="Ribonuclease H-like superfamily/Ribonuclease H"/>
    <property type="match status" value="1"/>
</dbReference>
<dbReference type="GO" id="GO:0005829">
    <property type="term" value="C:cytosol"/>
    <property type="evidence" value="ECO:0007669"/>
    <property type="project" value="TreeGrafter"/>
</dbReference>
<dbReference type="PANTHER" id="PTHR10948:SF23">
    <property type="entry name" value="TRANSPOSASE INSI FOR INSERTION SEQUENCE ELEMENT IS30A-RELATED"/>
    <property type="match status" value="1"/>
</dbReference>
<dbReference type="GO" id="GO:0015074">
    <property type="term" value="P:DNA integration"/>
    <property type="evidence" value="ECO:0007669"/>
    <property type="project" value="InterPro"/>
</dbReference>
<protein>
    <submittedName>
        <fullName evidence="2">IS30 family transposase</fullName>
    </submittedName>
</protein>
<dbReference type="AlphaFoldDB" id="A0A9D1CJV0"/>
<sequence>LFQVILTDNGHEFFDVNNIECIHSTGEYVIHLFFCDPHASRQKGMIEKNHEFIRYVLPKGSSFKNITQEDCNLIMNNINSLCRDSLNGKSPYEAMLFLCDEYILKILNCYYIEPDNIDLSDNLLKH</sequence>
<gene>
    <name evidence="2" type="ORF">IAC85_00370</name>
</gene>
<evidence type="ECO:0000259" key="1">
    <source>
        <dbReference type="PROSITE" id="PS50994"/>
    </source>
</evidence>
<name>A0A9D1CJV0_9FIRM</name>
<proteinExistence type="predicted"/>
<evidence type="ECO:0000313" key="3">
    <source>
        <dbReference type="Proteomes" id="UP000886725"/>
    </source>
</evidence>
<accession>A0A9D1CJV0</accession>
<reference evidence="2" key="1">
    <citation type="submission" date="2020-10" db="EMBL/GenBank/DDBJ databases">
        <authorList>
            <person name="Gilroy R."/>
        </authorList>
    </citation>
    <scope>NUCLEOTIDE SEQUENCE</scope>
    <source>
        <strain evidence="2">CHK165-10780</strain>
    </source>
</reference>
<dbReference type="GO" id="GO:0032196">
    <property type="term" value="P:transposition"/>
    <property type="evidence" value="ECO:0007669"/>
    <property type="project" value="TreeGrafter"/>
</dbReference>
<dbReference type="InterPro" id="IPR012337">
    <property type="entry name" value="RNaseH-like_sf"/>
</dbReference>
<dbReference type="PANTHER" id="PTHR10948">
    <property type="entry name" value="TRANSPOSASE"/>
    <property type="match status" value="1"/>
</dbReference>
<evidence type="ECO:0000313" key="2">
    <source>
        <dbReference type="EMBL" id="HIQ64175.1"/>
    </source>
</evidence>
<comment type="caution">
    <text evidence="2">The sequence shown here is derived from an EMBL/GenBank/DDBJ whole genome shotgun (WGS) entry which is preliminary data.</text>
</comment>
<dbReference type="SUPFAM" id="SSF53098">
    <property type="entry name" value="Ribonuclease H-like"/>
    <property type="match status" value="1"/>
</dbReference>
<dbReference type="InterPro" id="IPR051917">
    <property type="entry name" value="Transposase-Integrase"/>
</dbReference>
<dbReference type="InterPro" id="IPR001584">
    <property type="entry name" value="Integrase_cat-core"/>
</dbReference>
<feature type="non-terminal residue" evidence="2">
    <location>
        <position position="1"/>
    </location>
</feature>
<dbReference type="GO" id="GO:0003676">
    <property type="term" value="F:nucleic acid binding"/>
    <property type="evidence" value="ECO:0007669"/>
    <property type="project" value="InterPro"/>
</dbReference>
<feature type="domain" description="Integrase catalytic" evidence="1">
    <location>
        <begin position="1"/>
        <end position="99"/>
    </location>
</feature>